<keyword evidence="2" id="KW-1185">Reference proteome</keyword>
<dbReference type="EMBL" id="CP027860">
    <property type="protein sequence ID" value="AVP98820.1"/>
    <property type="molecule type" value="Genomic_DNA"/>
</dbReference>
<dbReference type="Proteomes" id="UP000241074">
    <property type="component" value="Chromosome"/>
</dbReference>
<reference evidence="1 2" key="2">
    <citation type="submission" date="2018-03" db="EMBL/GenBank/DDBJ databases">
        <authorList>
            <person name="Keele B.F."/>
        </authorList>
    </citation>
    <scope>NUCLEOTIDE SEQUENCE [LARGE SCALE GENOMIC DNA]</scope>
    <source>
        <strain evidence="1 2">D13</strain>
    </source>
</reference>
<name>A0A2P1PVH1_9GAMM</name>
<evidence type="ECO:0000313" key="2">
    <source>
        <dbReference type="Proteomes" id="UP000241074"/>
    </source>
</evidence>
<sequence length="316" mass="33605">MLLMGVSVAAVAADKPKALRTAWQPASSMISVSEHGGIVVVPTATLDVINDGLSSSLMDESRTRIQAALPGPSGLEPELNALAIQVTTNPVSSLPADAIVTGVEVQFAFNAEGLDGKGTPLPSAVAGFSVIDEEIRFLNPAIANGTANRAKQAEVNYGDELKFDAATYGGTYDLWGSPQLPNTGAFYRGNSLFVQIKLRNRGNVPAWVRADLFRFRLHYQLPALRSKVLSQSNHAIDTLCLQAPLAPSTSCSAVQQCYTHSTTRRQVCDLALSQLLAKTCSQQTDIATCSEQAADLLDTTVDTRSWSVPALTATVD</sequence>
<organism evidence="1 2">
    <name type="scientific">Ahniella affigens</name>
    <dbReference type="NCBI Taxonomy" id="2021234"/>
    <lineage>
        <taxon>Bacteria</taxon>
        <taxon>Pseudomonadati</taxon>
        <taxon>Pseudomonadota</taxon>
        <taxon>Gammaproteobacteria</taxon>
        <taxon>Lysobacterales</taxon>
        <taxon>Rhodanobacteraceae</taxon>
        <taxon>Ahniella</taxon>
    </lineage>
</organism>
<evidence type="ECO:0000313" key="1">
    <source>
        <dbReference type="EMBL" id="AVP98820.1"/>
    </source>
</evidence>
<reference evidence="1 2" key="1">
    <citation type="submission" date="2018-03" db="EMBL/GenBank/DDBJ databases">
        <title>Ahniella affigens gen. nov., sp. nov., a gammaproteobacterium isolated from sandy soil near a stream.</title>
        <authorList>
            <person name="Ko Y."/>
            <person name="Kim J.-H."/>
        </authorList>
    </citation>
    <scope>NUCLEOTIDE SEQUENCE [LARGE SCALE GENOMIC DNA]</scope>
    <source>
        <strain evidence="1 2">D13</strain>
    </source>
</reference>
<protein>
    <submittedName>
        <fullName evidence="1">Uncharacterized protein</fullName>
    </submittedName>
</protein>
<dbReference type="KEGG" id="xba:C7S18_17255"/>
<accession>A0A2P1PVH1</accession>
<gene>
    <name evidence="1" type="ORF">C7S18_17255</name>
</gene>
<proteinExistence type="predicted"/>
<dbReference type="AlphaFoldDB" id="A0A2P1PVH1"/>